<dbReference type="EMBL" id="CAEZYU010000073">
    <property type="protein sequence ID" value="CAB4748668.1"/>
    <property type="molecule type" value="Genomic_DNA"/>
</dbReference>
<name>A0A6J6ASQ2_9ZZZZ</name>
<feature type="transmembrane region" description="Helical" evidence="1">
    <location>
        <begin position="116"/>
        <end position="135"/>
    </location>
</feature>
<feature type="transmembrane region" description="Helical" evidence="1">
    <location>
        <begin position="167"/>
        <end position="191"/>
    </location>
</feature>
<feature type="transmembrane region" description="Helical" evidence="1">
    <location>
        <begin position="69"/>
        <end position="95"/>
    </location>
</feature>
<proteinExistence type="predicted"/>
<accession>A0A6J6ASQ2</accession>
<evidence type="ECO:0000313" key="2">
    <source>
        <dbReference type="EMBL" id="CAB4529671.1"/>
    </source>
</evidence>
<protein>
    <submittedName>
        <fullName evidence="2">Unannotated protein</fullName>
    </submittedName>
</protein>
<keyword evidence="1" id="KW-0472">Membrane</keyword>
<feature type="transmembrane region" description="Helical" evidence="1">
    <location>
        <begin position="141"/>
        <end position="160"/>
    </location>
</feature>
<keyword evidence="1" id="KW-0812">Transmembrane</keyword>
<reference evidence="2" key="1">
    <citation type="submission" date="2020-05" db="EMBL/GenBank/DDBJ databases">
        <authorList>
            <person name="Chiriac C."/>
            <person name="Salcher M."/>
            <person name="Ghai R."/>
            <person name="Kavagutti S V."/>
        </authorList>
    </citation>
    <scope>NUCLEOTIDE SEQUENCE</scope>
</reference>
<feature type="transmembrane region" description="Helical" evidence="1">
    <location>
        <begin position="44"/>
        <end position="63"/>
    </location>
</feature>
<keyword evidence="1" id="KW-1133">Transmembrane helix</keyword>
<dbReference type="AlphaFoldDB" id="A0A6J6ASQ2"/>
<dbReference type="EMBL" id="CAEZSF010000003">
    <property type="protein sequence ID" value="CAB4529671.1"/>
    <property type="molecule type" value="Genomic_DNA"/>
</dbReference>
<evidence type="ECO:0000256" key="1">
    <source>
        <dbReference type="SAM" id="Phobius"/>
    </source>
</evidence>
<evidence type="ECO:0000313" key="3">
    <source>
        <dbReference type="EMBL" id="CAB4748668.1"/>
    </source>
</evidence>
<sequence length="194" mass="20604">MSEFNEAKEPAVQQTLAAQILDEDDRSPAQREEDEVLAAEMQEFVYGTITVLVALGAIGGSRIEPVPTQAIAVLIGVSFATLLAHSFSAVMALHVRLRRPAQLGEIRKELSHSWRIVLAAIPAMAMFVVSAAGLISPTAATRISVGLAVLALMWMGLIAAKRSQSTFLGGVMFVGAATLIGLCIVAIEIYVHHG</sequence>
<organism evidence="2">
    <name type="scientific">freshwater metagenome</name>
    <dbReference type="NCBI Taxonomy" id="449393"/>
    <lineage>
        <taxon>unclassified sequences</taxon>
        <taxon>metagenomes</taxon>
        <taxon>ecological metagenomes</taxon>
    </lineage>
</organism>
<gene>
    <name evidence="2" type="ORF">UFOPK1358_00078</name>
    <name evidence="3" type="ORF">UFOPK2766_01515</name>
</gene>